<gene>
    <name evidence="2" type="ORF">GA0070616_2484</name>
</gene>
<accession>A0A1C6RYR8</accession>
<dbReference type="InterPro" id="IPR011055">
    <property type="entry name" value="Dup_hybrid_motif"/>
</dbReference>
<dbReference type="STRING" id="145857.GA0070616_2484"/>
<dbReference type="InterPro" id="IPR016047">
    <property type="entry name" value="M23ase_b-sheet_dom"/>
</dbReference>
<dbReference type="GO" id="GO:0004222">
    <property type="term" value="F:metalloendopeptidase activity"/>
    <property type="evidence" value="ECO:0007669"/>
    <property type="project" value="TreeGrafter"/>
</dbReference>
<name>A0A1C6RYR8_9ACTN</name>
<keyword evidence="3" id="KW-1185">Reference proteome</keyword>
<organism evidence="2 3">
    <name type="scientific">Micromonospora nigra</name>
    <dbReference type="NCBI Taxonomy" id="145857"/>
    <lineage>
        <taxon>Bacteria</taxon>
        <taxon>Bacillati</taxon>
        <taxon>Actinomycetota</taxon>
        <taxon>Actinomycetes</taxon>
        <taxon>Micromonosporales</taxon>
        <taxon>Micromonosporaceae</taxon>
        <taxon>Micromonospora</taxon>
    </lineage>
</organism>
<dbReference type="OrthoDB" id="1099523at2"/>
<sequence>MRQSDQADEAAAEAEPSPHRLDRRHLLGVITAALAVGVIPEAWLAEAAYGATPRWNRPFDKWVPITSPFGPRRDPITGETRQHNGTDYSYSGILGYPVRSIAAGTVTSVSYNAGGFGHHAIVTHADGWRSLYAHLREAPVVRTGAQVAAGQHVGNVGSTGRSTGPHLHLEVIHPNGGRVDPESILGGAPFAGTPGPPPDILTKDGLMYLIWSTGGTGYLVTPNRVIGLRSMAHYNLFKRIINSNQAAAQPEVFNALEIDQINAYLNGQVPA</sequence>
<reference evidence="2 3" key="1">
    <citation type="submission" date="2016-06" db="EMBL/GenBank/DDBJ databases">
        <authorList>
            <person name="Kjaerup R.B."/>
            <person name="Dalgaard T.S."/>
            <person name="Juul-Madsen H.R."/>
        </authorList>
    </citation>
    <scope>NUCLEOTIDE SEQUENCE [LARGE SCALE GENOMIC DNA]</scope>
    <source>
        <strain evidence="2 3">DSM 43818</strain>
    </source>
</reference>
<evidence type="ECO:0000313" key="3">
    <source>
        <dbReference type="Proteomes" id="UP000199699"/>
    </source>
</evidence>
<proteinExistence type="predicted"/>
<evidence type="ECO:0000259" key="1">
    <source>
        <dbReference type="Pfam" id="PF01551"/>
    </source>
</evidence>
<evidence type="ECO:0000313" key="2">
    <source>
        <dbReference type="EMBL" id="SCL22172.1"/>
    </source>
</evidence>
<protein>
    <submittedName>
        <fullName evidence="2">Peptidase family M23</fullName>
    </submittedName>
</protein>
<dbReference type="EMBL" id="FMHT01000003">
    <property type="protein sequence ID" value="SCL22172.1"/>
    <property type="molecule type" value="Genomic_DNA"/>
</dbReference>
<dbReference type="Proteomes" id="UP000199699">
    <property type="component" value="Unassembled WGS sequence"/>
</dbReference>
<dbReference type="InterPro" id="IPR050570">
    <property type="entry name" value="Cell_wall_metabolism_enzyme"/>
</dbReference>
<dbReference type="Pfam" id="PF01551">
    <property type="entry name" value="Peptidase_M23"/>
    <property type="match status" value="1"/>
</dbReference>
<dbReference type="RefSeq" id="WP_091081030.1">
    <property type="nucleotide sequence ID" value="NZ_FMHT01000003.1"/>
</dbReference>
<dbReference type="AlphaFoldDB" id="A0A1C6RYR8"/>
<dbReference type="PANTHER" id="PTHR21666:SF270">
    <property type="entry name" value="MUREIN HYDROLASE ACTIVATOR ENVC"/>
    <property type="match status" value="1"/>
</dbReference>
<dbReference type="CDD" id="cd12797">
    <property type="entry name" value="M23_peptidase"/>
    <property type="match status" value="1"/>
</dbReference>
<feature type="domain" description="M23ase beta-sheet core" evidence="1">
    <location>
        <begin position="82"/>
        <end position="181"/>
    </location>
</feature>
<dbReference type="SUPFAM" id="SSF51261">
    <property type="entry name" value="Duplicated hybrid motif"/>
    <property type="match status" value="1"/>
</dbReference>
<dbReference type="Gene3D" id="2.70.70.10">
    <property type="entry name" value="Glucose Permease (Domain IIA)"/>
    <property type="match status" value="1"/>
</dbReference>
<dbReference type="PANTHER" id="PTHR21666">
    <property type="entry name" value="PEPTIDASE-RELATED"/>
    <property type="match status" value="1"/>
</dbReference>